<dbReference type="SUPFAM" id="SSF49854">
    <property type="entry name" value="Spermadhesin, CUB domain"/>
    <property type="match status" value="1"/>
</dbReference>
<evidence type="ECO:0000313" key="5">
    <source>
        <dbReference type="Proteomes" id="UP000050795"/>
    </source>
</evidence>
<dbReference type="Pfam" id="PF00431">
    <property type="entry name" value="CUB"/>
    <property type="match status" value="1"/>
</dbReference>
<feature type="domain" description="CUB" evidence="4">
    <location>
        <begin position="109"/>
        <end position="244"/>
    </location>
</feature>
<accession>A0AA85JG15</accession>
<evidence type="ECO:0000313" key="6">
    <source>
        <dbReference type="WBParaSite" id="TREG1_20560.1"/>
    </source>
</evidence>
<keyword evidence="1" id="KW-1015">Disulfide bond</keyword>
<feature type="region of interest" description="Disordered" evidence="3">
    <location>
        <begin position="64"/>
        <end position="88"/>
    </location>
</feature>
<evidence type="ECO:0000256" key="3">
    <source>
        <dbReference type="SAM" id="MobiDB-lite"/>
    </source>
</evidence>
<dbReference type="Proteomes" id="UP000050795">
    <property type="component" value="Unassembled WGS sequence"/>
</dbReference>
<dbReference type="Gene3D" id="2.60.120.290">
    <property type="entry name" value="Spermadhesin, CUB domain"/>
    <property type="match status" value="1"/>
</dbReference>
<evidence type="ECO:0000256" key="2">
    <source>
        <dbReference type="PROSITE-ProRule" id="PRU00059"/>
    </source>
</evidence>
<keyword evidence="5" id="KW-1185">Reference proteome</keyword>
<evidence type="ECO:0000259" key="4">
    <source>
        <dbReference type="PROSITE" id="PS01180"/>
    </source>
</evidence>
<dbReference type="InterPro" id="IPR035914">
    <property type="entry name" value="Sperma_CUB_dom_sf"/>
</dbReference>
<dbReference type="InterPro" id="IPR000859">
    <property type="entry name" value="CUB_dom"/>
</dbReference>
<dbReference type="AlphaFoldDB" id="A0AA85JG15"/>
<evidence type="ECO:0000256" key="1">
    <source>
        <dbReference type="ARBA" id="ARBA00023157"/>
    </source>
</evidence>
<reference evidence="5" key="1">
    <citation type="submission" date="2022-06" db="EMBL/GenBank/DDBJ databases">
        <authorList>
            <person name="Berger JAMES D."/>
            <person name="Berger JAMES D."/>
        </authorList>
    </citation>
    <scope>NUCLEOTIDE SEQUENCE [LARGE SCALE GENOMIC DNA]</scope>
</reference>
<protein>
    <submittedName>
        <fullName evidence="6">CUB domain-containing protein</fullName>
    </submittedName>
</protein>
<name>A0AA85JG15_TRIRE</name>
<reference evidence="6" key="2">
    <citation type="submission" date="2023-11" db="UniProtKB">
        <authorList>
            <consortium name="WormBaseParasite"/>
        </authorList>
    </citation>
    <scope>IDENTIFICATION</scope>
</reference>
<dbReference type="PROSITE" id="PS01180">
    <property type="entry name" value="CUB"/>
    <property type="match status" value="1"/>
</dbReference>
<proteinExistence type="predicted"/>
<organism evidence="5 6">
    <name type="scientific">Trichobilharzia regenti</name>
    <name type="common">Nasal bird schistosome</name>
    <dbReference type="NCBI Taxonomy" id="157069"/>
    <lineage>
        <taxon>Eukaryota</taxon>
        <taxon>Metazoa</taxon>
        <taxon>Spiralia</taxon>
        <taxon>Lophotrochozoa</taxon>
        <taxon>Platyhelminthes</taxon>
        <taxon>Trematoda</taxon>
        <taxon>Digenea</taxon>
        <taxon>Strigeidida</taxon>
        <taxon>Schistosomatoidea</taxon>
        <taxon>Schistosomatidae</taxon>
        <taxon>Trichobilharzia</taxon>
    </lineage>
</organism>
<sequence>MKRKQYHGGSYTNYLSQHCHYVPGIATRRLYFELTGAVIYSHPRYAQLYDGFPQTADQSTLKPGLFKQSKSDKNQAKTSAKSLNKYTKADDGNSLTEKGFQNYMHSTTTMTTLKETKPTMVNDVERNTMENTYPVNFSCEVYIHSQANSRIMVRFQSFYIPSQQQLLCDENYLYLFDSNTPQYRAMAEAGGERGLCQGQYPTQPIFTTKSFVTIVFRSTSSTMSTSPMMKTDIEPGFKLILTAITDDLAKRFKLSSNDFCATRFFLEI</sequence>
<comment type="caution">
    <text evidence="2">Lacks conserved residue(s) required for the propagation of feature annotation.</text>
</comment>
<feature type="compositionally biased region" description="Polar residues" evidence="3">
    <location>
        <begin position="76"/>
        <end position="85"/>
    </location>
</feature>
<dbReference type="WBParaSite" id="TREG1_20560.1">
    <property type="protein sequence ID" value="TREG1_20560.1"/>
    <property type="gene ID" value="TREG1_20560"/>
</dbReference>